<proteinExistence type="predicted"/>
<organism evidence="3 4">
    <name type="scientific">Stachybotrys elegans</name>
    <dbReference type="NCBI Taxonomy" id="80388"/>
    <lineage>
        <taxon>Eukaryota</taxon>
        <taxon>Fungi</taxon>
        <taxon>Dikarya</taxon>
        <taxon>Ascomycota</taxon>
        <taxon>Pezizomycotina</taxon>
        <taxon>Sordariomycetes</taxon>
        <taxon>Hypocreomycetidae</taxon>
        <taxon>Hypocreales</taxon>
        <taxon>Stachybotryaceae</taxon>
        <taxon>Stachybotrys</taxon>
    </lineage>
</organism>
<feature type="transmembrane region" description="Helical" evidence="2">
    <location>
        <begin position="410"/>
        <end position="432"/>
    </location>
</feature>
<dbReference type="Gene3D" id="2.120.10.80">
    <property type="entry name" value="Kelch-type beta propeller"/>
    <property type="match status" value="1"/>
</dbReference>
<evidence type="ECO:0000256" key="2">
    <source>
        <dbReference type="SAM" id="Phobius"/>
    </source>
</evidence>
<accession>A0A8K0WWG9</accession>
<dbReference type="EMBL" id="JAGPNK010000001">
    <property type="protein sequence ID" value="KAH7328648.1"/>
    <property type="molecule type" value="Genomic_DNA"/>
</dbReference>
<reference evidence="3" key="1">
    <citation type="journal article" date="2021" name="Nat. Commun.">
        <title>Genetic determinants of endophytism in the Arabidopsis root mycobiome.</title>
        <authorList>
            <person name="Mesny F."/>
            <person name="Miyauchi S."/>
            <person name="Thiergart T."/>
            <person name="Pickel B."/>
            <person name="Atanasova L."/>
            <person name="Karlsson M."/>
            <person name="Huettel B."/>
            <person name="Barry K.W."/>
            <person name="Haridas S."/>
            <person name="Chen C."/>
            <person name="Bauer D."/>
            <person name="Andreopoulos W."/>
            <person name="Pangilinan J."/>
            <person name="LaButti K."/>
            <person name="Riley R."/>
            <person name="Lipzen A."/>
            <person name="Clum A."/>
            <person name="Drula E."/>
            <person name="Henrissat B."/>
            <person name="Kohler A."/>
            <person name="Grigoriev I.V."/>
            <person name="Martin F.M."/>
            <person name="Hacquard S."/>
        </authorList>
    </citation>
    <scope>NUCLEOTIDE SEQUENCE</scope>
    <source>
        <strain evidence="3">MPI-CAGE-CH-0235</strain>
    </source>
</reference>
<feature type="compositionally biased region" description="Polar residues" evidence="1">
    <location>
        <begin position="719"/>
        <end position="736"/>
    </location>
</feature>
<dbReference type="InterPro" id="IPR015915">
    <property type="entry name" value="Kelch-typ_b-propeller"/>
</dbReference>
<keyword evidence="2" id="KW-0472">Membrane</keyword>
<dbReference type="AlphaFoldDB" id="A0A8K0WWG9"/>
<feature type="region of interest" description="Disordered" evidence="1">
    <location>
        <begin position="438"/>
        <end position="477"/>
    </location>
</feature>
<feature type="compositionally biased region" description="Polar residues" evidence="1">
    <location>
        <begin position="582"/>
        <end position="600"/>
    </location>
</feature>
<evidence type="ECO:0008006" key="5">
    <source>
        <dbReference type="Google" id="ProtNLM"/>
    </source>
</evidence>
<keyword evidence="2" id="KW-1133">Transmembrane helix</keyword>
<dbReference type="OrthoDB" id="5352000at2759"/>
<feature type="region of interest" description="Disordered" evidence="1">
    <location>
        <begin position="383"/>
        <end position="405"/>
    </location>
</feature>
<name>A0A8K0WWG9_9HYPO</name>
<evidence type="ECO:0000313" key="3">
    <source>
        <dbReference type="EMBL" id="KAH7328648.1"/>
    </source>
</evidence>
<dbReference type="SUPFAM" id="SSF117281">
    <property type="entry name" value="Kelch motif"/>
    <property type="match status" value="1"/>
</dbReference>
<feature type="region of interest" description="Disordered" evidence="1">
    <location>
        <begin position="611"/>
        <end position="630"/>
    </location>
</feature>
<keyword evidence="4" id="KW-1185">Reference proteome</keyword>
<comment type="caution">
    <text evidence="3">The sequence shown here is derived from an EMBL/GenBank/DDBJ whole genome shotgun (WGS) entry which is preliminary data.</text>
</comment>
<evidence type="ECO:0000256" key="1">
    <source>
        <dbReference type="SAM" id="MobiDB-lite"/>
    </source>
</evidence>
<sequence>MSIPEPPVSLDNSCTVIHDNTLYSYSPAGFLSLRLNLNAEWEVLPMGETVTGAVCVGTTPPNAAEAAFFLVGGVSESPDYNGLQMFTYATGQWAAIPSAAEVTRNRRYHTAAYIQANNAIVVYAGTIDGTPAPSSQTFTIGASAPYEHKGAVLGTMAPPPGVSPLLLKWSDADVVLLGGDPANNKVYLFNPNAGWRDFSATLEQPLKDVSSMRAIIVDGADGSKSLIEFDMTASPNTVSRVVIQNAEGGPVFNSPPVERSLPSNPHSLDRRDLTLDNWPEYNSTLAPTETRSNYAMAQGLDNMVVFSGGNSEHPLRIYDVEENSWMNEAVIFNDQARLQASSTASSVTSTVASSTSTSISSTITSSASSTFTTEFASSSTTESLSPAFTSDAADSASEDNSSSGLSTNSILGITLGTILGFLAVLVVVLLLLRRRKRKSNHPEAARAGSRNEKPAASYKKDLPSTSEWRGHRQQGSQESFSSVAILMGRLGNQGAGAGRNSMESMHKDFKSTIGKPILQANSPGYVAHDEKGVAFAASVAEPRPRNGPLRTEDGIRRSSGWNRYWSGGSALQILGFGGPPQRNTMVSESSRYSEQPSNHSFPRRTQDSATVPHLNFEGRPGVSTVNTGSPVVGQQLNLKESMAGKIERPVSKASSGYSSGVPESVSELWDAAEGDKPWGANRAPSSAYTPSFYWGTPLAPAGAASSSSNTTSTRQAASGVSTQPQLDKAATSTDMSWLNLGDQPGR</sequence>
<keyword evidence="2" id="KW-0812">Transmembrane</keyword>
<feature type="compositionally biased region" description="Polar residues" evidence="1">
    <location>
        <begin position="463"/>
        <end position="477"/>
    </location>
</feature>
<feature type="region of interest" description="Disordered" evidence="1">
    <location>
        <begin position="699"/>
        <end position="746"/>
    </location>
</feature>
<gene>
    <name evidence="3" type="ORF">B0I35DRAFT_403980</name>
</gene>
<feature type="region of interest" description="Disordered" evidence="1">
    <location>
        <begin position="582"/>
        <end position="606"/>
    </location>
</feature>
<protein>
    <recommendedName>
        <fullName evidence="5">Pre-mRNA splicing factor CLF1</fullName>
    </recommendedName>
</protein>
<evidence type="ECO:0000313" key="4">
    <source>
        <dbReference type="Proteomes" id="UP000813444"/>
    </source>
</evidence>
<feature type="compositionally biased region" description="Low complexity" evidence="1">
    <location>
        <begin position="699"/>
        <end position="718"/>
    </location>
</feature>
<dbReference type="Proteomes" id="UP000813444">
    <property type="component" value="Unassembled WGS sequence"/>
</dbReference>
<feature type="compositionally biased region" description="Basic and acidic residues" evidence="1">
    <location>
        <begin position="440"/>
        <end position="462"/>
    </location>
</feature>